<dbReference type="Gene3D" id="2.20.25.230">
    <property type="match status" value="1"/>
</dbReference>
<keyword evidence="4 9" id="KW-0132">Cell division</keyword>
<dbReference type="FunFam" id="2.20.25.230:FF:000001">
    <property type="entry name" value="protein zwilch homolog isoform X1"/>
    <property type="match status" value="1"/>
</dbReference>
<comment type="subunit">
    <text evidence="9">Component of the RZZ complex.</text>
</comment>
<dbReference type="PANTHER" id="PTHR15995">
    <property type="entry name" value="PROTEIN ZWILCH HOMOLOG"/>
    <property type="match status" value="1"/>
</dbReference>
<keyword evidence="11" id="KW-1185">Reference proteome</keyword>
<evidence type="ECO:0000313" key="11">
    <source>
        <dbReference type="Proteomes" id="UP001159641"/>
    </source>
</evidence>
<dbReference type="Pfam" id="PF09817">
    <property type="entry name" value="Zwilch"/>
    <property type="match status" value="3"/>
</dbReference>
<comment type="similarity">
    <text evidence="2 9">Belongs to the ZWILCH family.</text>
</comment>
<evidence type="ECO:0000256" key="8">
    <source>
        <dbReference type="ARBA" id="ARBA00023328"/>
    </source>
</evidence>
<evidence type="ECO:0000256" key="4">
    <source>
        <dbReference type="ARBA" id="ARBA00022618"/>
    </source>
</evidence>
<keyword evidence="5 9" id="KW-0498">Mitosis</keyword>
<dbReference type="AlphaFoldDB" id="A0AB34HGU9"/>
<dbReference type="Proteomes" id="UP001159641">
    <property type="component" value="Unassembled WGS sequence"/>
</dbReference>
<keyword evidence="6 9" id="KW-0995">Kinetochore</keyword>
<evidence type="ECO:0000256" key="6">
    <source>
        <dbReference type="ARBA" id="ARBA00022838"/>
    </source>
</evidence>
<evidence type="ECO:0000256" key="2">
    <source>
        <dbReference type="ARBA" id="ARBA00009062"/>
    </source>
</evidence>
<dbReference type="EMBL" id="JAIQCJ010001357">
    <property type="protein sequence ID" value="KAJ8790357.1"/>
    <property type="molecule type" value="Genomic_DNA"/>
</dbReference>
<evidence type="ECO:0000256" key="5">
    <source>
        <dbReference type="ARBA" id="ARBA00022776"/>
    </source>
</evidence>
<comment type="function">
    <text evidence="9">Essential component of the mitotic checkpoint, which prevents cells from prematurely exiting mitosis. Required for the assembly of the dynein-dynactin and MAD1-MAD2 complexes onto kinetochores. Its function related to the spindle assembly machinery is proposed to depend on its association in the mitotic RZZ complex.</text>
</comment>
<dbReference type="PANTHER" id="PTHR15995:SF1">
    <property type="entry name" value="PROTEIN ZWILCH HOMOLOG"/>
    <property type="match status" value="1"/>
</dbReference>
<name>A0AB34HGU9_ESCRO</name>
<accession>A0AB34HGU9</accession>
<gene>
    <name evidence="10" type="ORF">J1605_021434</name>
</gene>
<dbReference type="GO" id="GO:0007094">
    <property type="term" value="P:mitotic spindle assembly checkpoint signaling"/>
    <property type="evidence" value="ECO:0007669"/>
    <property type="project" value="UniProtKB-UniRule"/>
</dbReference>
<keyword evidence="7 9" id="KW-0131">Cell cycle</keyword>
<evidence type="ECO:0000256" key="7">
    <source>
        <dbReference type="ARBA" id="ARBA00023306"/>
    </source>
</evidence>
<protein>
    <recommendedName>
        <fullName evidence="9">Protein zwilch</fullName>
    </recommendedName>
</protein>
<comment type="subcellular location">
    <subcellularLocation>
        <location evidence="1 9">Chromosome</location>
        <location evidence="1 9">Centromere</location>
        <location evidence="1 9">Kinetochore</location>
    </subcellularLocation>
</comment>
<keyword evidence="8 9" id="KW-0137">Centromere</keyword>
<dbReference type="Gene3D" id="1.20.58.730">
    <property type="match status" value="1"/>
</dbReference>
<dbReference type="GO" id="GO:0051301">
    <property type="term" value="P:cell division"/>
    <property type="evidence" value="ECO:0007669"/>
    <property type="project" value="UniProtKB-UniRule"/>
</dbReference>
<reference evidence="10 11" key="1">
    <citation type="submission" date="2022-11" db="EMBL/GenBank/DDBJ databases">
        <title>Whole genome sequence of Eschrichtius robustus ER-17-0199.</title>
        <authorList>
            <person name="Bruniche-Olsen A."/>
            <person name="Black A.N."/>
            <person name="Fields C.J."/>
            <person name="Walden K."/>
            <person name="Dewoody J.A."/>
        </authorList>
    </citation>
    <scope>NUCLEOTIDE SEQUENCE [LARGE SCALE GENOMIC DNA]</scope>
    <source>
        <strain evidence="10">ER-17-0199</strain>
        <tissue evidence="10">Blubber</tissue>
    </source>
</reference>
<comment type="caution">
    <text evidence="10">The sequence shown here is derived from an EMBL/GenBank/DDBJ whole genome shotgun (WGS) entry which is preliminary data.</text>
</comment>
<keyword evidence="3 9" id="KW-0158">Chromosome</keyword>
<organism evidence="10 11">
    <name type="scientific">Eschrichtius robustus</name>
    <name type="common">California gray whale</name>
    <name type="synonym">Eschrichtius gibbosus</name>
    <dbReference type="NCBI Taxonomy" id="9764"/>
    <lineage>
        <taxon>Eukaryota</taxon>
        <taxon>Metazoa</taxon>
        <taxon>Chordata</taxon>
        <taxon>Craniata</taxon>
        <taxon>Vertebrata</taxon>
        <taxon>Euteleostomi</taxon>
        <taxon>Mammalia</taxon>
        <taxon>Eutheria</taxon>
        <taxon>Laurasiatheria</taxon>
        <taxon>Artiodactyla</taxon>
        <taxon>Whippomorpha</taxon>
        <taxon>Cetacea</taxon>
        <taxon>Mysticeti</taxon>
        <taxon>Eschrichtiidae</taxon>
        <taxon>Eschrichtius</taxon>
    </lineage>
</organism>
<dbReference type="GO" id="GO:0034501">
    <property type="term" value="P:protein localization to kinetochore"/>
    <property type="evidence" value="ECO:0007669"/>
    <property type="project" value="UniProtKB-UniRule"/>
</dbReference>
<evidence type="ECO:0000256" key="9">
    <source>
        <dbReference type="RuleBase" id="RU369076"/>
    </source>
</evidence>
<dbReference type="GO" id="GO:1990423">
    <property type="term" value="C:RZZ complex"/>
    <property type="evidence" value="ECO:0007669"/>
    <property type="project" value="UniProtKB-UniRule"/>
</dbReference>
<proteinExistence type="inferred from homology"/>
<evidence type="ECO:0000313" key="10">
    <source>
        <dbReference type="EMBL" id="KAJ8790357.1"/>
    </source>
</evidence>
<dbReference type="Gene3D" id="1.10.287.1880">
    <property type="match status" value="1"/>
</dbReference>
<dbReference type="InterPro" id="IPR018630">
    <property type="entry name" value="Zwilch"/>
</dbReference>
<evidence type="ECO:0000256" key="1">
    <source>
        <dbReference type="ARBA" id="ARBA00004629"/>
    </source>
</evidence>
<sequence length="274" mass="30408">MWSRTNRAAEEFYARLLQEFDEEKKGICKDPFIYEADVQVQLISKGQPNPLKNILNENDTVFIVEKVVSTDKNYSVNLEDLKNSHKKRHHLSTLTASGFAQYELFKSTALDDTVAASQTTITLDISWSPVDEILQIPPLSSTATLVGANPSFYLNKLDEFGDSMKKTTELHSGSNSLLSKLIHQSYHGTMDTVSLSGIVPVQMLLEIGLDKLKKDYICFFIGKSISQLKKLKAASQKIRSCIGQELASLNHLLVGSQFPDQGLNPGHGSESPES</sequence>
<evidence type="ECO:0000256" key="3">
    <source>
        <dbReference type="ARBA" id="ARBA00022454"/>
    </source>
</evidence>